<dbReference type="NCBIfam" id="NF008063">
    <property type="entry name" value="PRK10797.1"/>
    <property type="match status" value="1"/>
</dbReference>
<evidence type="ECO:0000256" key="1">
    <source>
        <dbReference type="ARBA" id="ARBA00004418"/>
    </source>
</evidence>
<dbReference type="GO" id="GO:0005576">
    <property type="term" value="C:extracellular region"/>
    <property type="evidence" value="ECO:0007669"/>
    <property type="project" value="TreeGrafter"/>
</dbReference>
<keyword evidence="4" id="KW-0732">Signal</keyword>
<dbReference type="CDD" id="cd13688">
    <property type="entry name" value="PBP2_GltI_DEBP"/>
    <property type="match status" value="1"/>
</dbReference>
<dbReference type="HOGENOM" id="CLU_019602_0_0_4"/>
<gene>
    <name evidence="8" type="primary">gltI</name>
    <name evidence="8" type="ORF">BURPS1710A_3925</name>
</gene>
<protein>
    <submittedName>
        <fullName evidence="8">Glutamate/aspartate ABC transporter, periplasmic glutamate/aspartate-binding protein</fullName>
    </submittedName>
</protein>
<dbReference type="Gene3D" id="3.40.190.10">
    <property type="entry name" value="Periplasmic binding protein-like II"/>
    <property type="match status" value="2"/>
</dbReference>
<dbReference type="Pfam" id="PF00497">
    <property type="entry name" value="SBP_bac_3"/>
    <property type="match status" value="1"/>
</dbReference>
<dbReference type="SUPFAM" id="SSF53850">
    <property type="entry name" value="Periplasmic binding protein-like II"/>
    <property type="match status" value="1"/>
</dbReference>
<evidence type="ECO:0000313" key="8">
    <source>
        <dbReference type="EMBL" id="EET09888.1"/>
    </source>
</evidence>
<evidence type="ECO:0000256" key="2">
    <source>
        <dbReference type="ARBA" id="ARBA00010333"/>
    </source>
</evidence>
<organism evidence="8">
    <name type="scientific">Burkholderia pseudomallei 1710a</name>
    <dbReference type="NCBI Taxonomy" id="320371"/>
    <lineage>
        <taxon>Bacteria</taxon>
        <taxon>Pseudomonadati</taxon>
        <taxon>Pseudomonadota</taxon>
        <taxon>Betaproteobacteria</taxon>
        <taxon>Burkholderiales</taxon>
        <taxon>Burkholderiaceae</taxon>
        <taxon>Burkholderia</taxon>
        <taxon>pseudomallei group</taxon>
    </lineage>
</organism>
<keyword evidence="5" id="KW-0574">Periplasm</keyword>
<evidence type="ECO:0000259" key="7">
    <source>
        <dbReference type="SMART" id="SM00062"/>
    </source>
</evidence>
<dbReference type="EMBL" id="CM000832">
    <property type="protein sequence ID" value="EET09888.1"/>
    <property type="molecule type" value="Genomic_DNA"/>
</dbReference>
<dbReference type="GO" id="GO:0030288">
    <property type="term" value="C:outer membrane-bounded periplasmic space"/>
    <property type="evidence" value="ECO:0007669"/>
    <property type="project" value="TreeGrafter"/>
</dbReference>
<accession>A0A0E1W9I6</accession>
<dbReference type="PANTHER" id="PTHR30085:SF2">
    <property type="entry name" value="GLUTAMATE_ASPARTATE IMPORT SOLUTE-BINDING PROTEIN"/>
    <property type="match status" value="1"/>
</dbReference>
<feature type="domain" description="Solute-binding protein family 3/N-terminal" evidence="7">
    <location>
        <begin position="102"/>
        <end position="334"/>
    </location>
</feature>
<dbReference type="InterPro" id="IPR001638">
    <property type="entry name" value="Solute-binding_3/MltF_N"/>
</dbReference>
<proteinExistence type="inferred from homology"/>
<evidence type="ECO:0000256" key="3">
    <source>
        <dbReference type="ARBA" id="ARBA00022448"/>
    </source>
</evidence>
<comment type="similarity">
    <text evidence="2">Belongs to the bacterial solute-binding protein 3 family.</text>
</comment>
<dbReference type="AlphaFoldDB" id="A0A0E1W9I6"/>
<dbReference type="SMART" id="SM00062">
    <property type="entry name" value="PBPb"/>
    <property type="match status" value="1"/>
</dbReference>
<dbReference type="PANTHER" id="PTHR30085">
    <property type="entry name" value="AMINO ACID ABC TRANSPORTER PERMEASE"/>
    <property type="match status" value="1"/>
</dbReference>
<dbReference type="GO" id="GO:0006865">
    <property type="term" value="P:amino acid transport"/>
    <property type="evidence" value="ECO:0007669"/>
    <property type="project" value="UniProtKB-KW"/>
</dbReference>
<dbReference type="InterPro" id="IPR051455">
    <property type="entry name" value="Bact_solute-bind_prot3"/>
</dbReference>
<evidence type="ECO:0000256" key="4">
    <source>
        <dbReference type="ARBA" id="ARBA00022729"/>
    </source>
</evidence>
<keyword evidence="6" id="KW-0029">Amino-acid transport</keyword>
<evidence type="ECO:0000256" key="6">
    <source>
        <dbReference type="ARBA" id="ARBA00022970"/>
    </source>
</evidence>
<sequence length="363" mass="40251">MEAASRRTRGRHRNGVARVRIRAPNAGLSAHVEMRMPPGKSVVNNHYFHKNYFAKLARVFAKEMTTMKFPKAMLMVAALSTFAGGAIAQETGTLKKIKDTGVIALGHRESSIPFSYYDQNQQVVGYSRDFQMKVVDAVKKKLNLPNLQVKNIPVTSQNRIPLVQNGTVDIECGSTTNNLDRQKQAAFSDTIFVIGTRLMTKKDSGIKDFADLKGKTVVTTAGTTSERLLREMNNKNQMGMSIISAKDHGESFQTLETGRAVAFMMDDALLAGERAKAKQPGEWVIVGKPQSQEAYGCMMRKDDPAFKKVVDDAIVQVEKSGEAAKIYSKWFENPIPPKGLNLNFPLSDEMKKLYANPNDKALD</sequence>
<reference evidence="8" key="1">
    <citation type="submission" date="2009-05" db="EMBL/GenBank/DDBJ databases">
        <authorList>
            <person name="Harkins D.M."/>
            <person name="DeShazer D."/>
            <person name="Woods D.E."/>
            <person name="Brinkac L.M."/>
            <person name="Brown K.A."/>
            <person name="Hung G.C."/>
            <person name="Tuanyok A."/>
            <person name="Zhang B."/>
            <person name="Nierman W.C."/>
        </authorList>
    </citation>
    <scope>NUCLEOTIDE SEQUENCE [LARGE SCALE GENOMIC DNA]</scope>
    <source>
        <strain evidence="8">1710a</strain>
    </source>
</reference>
<comment type="subcellular location">
    <subcellularLocation>
        <location evidence="1">Periplasm</location>
    </subcellularLocation>
</comment>
<evidence type="ECO:0000256" key="5">
    <source>
        <dbReference type="ARBA" id="ARBA00022764"/>
    </source>
</evidence>
<dbReference type="FunFam" id="3.40.190.10:FF:000052">
    <property type="entry name" value="Amino acid ABC transporter substrate-binding protein"/>
    <property type="match status" value="1"/>
</dbReference>
<name>A0A0E1W9I6_BURPE</name>
<keyword evidence="3" id="KW-0813">Transport</keyword>
<dbReference type="Proteomes" id="UP000001812">
    <property type="component" value="Chromosome I"/>
</dbReference>